<keyword evidence="3" id="KW-1185">Reference proteome</keyword>
<evidence type="ECO:0000313" key="2">
    <source>
        <dbReference type="EMBL" id="KAK3374698.1"/>
    </source>
</evidence>
<keyword evidence="2" id="KW-0378">Hydrolase</keyword>
<gene>
    <name evidence="2" type="ORF">B0H63DRAFT_525994</name>
</gene>
<dbReference type="InterPro" id="IPR005197">
    <property type="entry name" value="Glyco_hydro_71"/>
</dbReference>
<dbReference type="GO" id="GO:0051118">
    <property type="term" value="F:glucan endo-1,3-alpha-glucosidase activity"/>
    <property type="evidence" value="ECO:0007669"/>
    <property type="project" value="InterPro"/>
</dbReference>
<comment type="caution">
    <text evidence="2">The sequence shown here is derived from an EMBL/GenBank/DDBJ whole genome shotgun (WGS) entry which is preliminary data.</text>
</comment>
<feature type="region of interest" description="Disordered" evidence="1">
    <location>
        <begin position="624"/>
        <end position="667"/>
    </location>
</feature>
<name>A0AAE0N956_9PEZI</name>
<dbReference type="Proteomes" id="UP001285441">
    <property type="component" value="Unassembled WGS sequence"/>
</dbReference>
<evidence type="ECO:0000313" key="3">
    <source>
        <dbReference type="Proteomes" id="UP001285441"/>
    </source>
</evidence>
<dbReference type="AlphaFoldDB" id="A0AAE0N956"/>
<accession>A0AAE0N956</accession>
<organism evidence="2 3">
    <name type="scientific">Podospora didyma</name>
    <dbReference type="NCBI Taxonomy" id="330526"/>
    <lineage>
        <taxon>Eukaryota</taxon>
        <taxon>Fungi</taxon>
        <taxon>Dikarya</taxon>
        <taxon>Ascomycota</taxon>
        <taxon>Pezizomycotina</taxon>
        <taxon>Sordariomycetes</taxon>
        <taxon>Sordariomycetidae</taxon>
        <taxon>Sordariales</taxon>
        <taxon>Podosporaceae</taxon>
        <taxon>Podospora</taxon>
    </lineage>
</organism>
<reference evidence="2" key="1">
    <citation type="journal article" date="2023" name="Mol. Phylogenet. Evol.">
        <title>Genome-scale phylogeny and comparative genomics of the fungal order Sordariales.</title>
        <authorList>
            <person name="Hensen N."/>
            <person name="Bonometti L."/>
            <person name="Westerberg I."/>
            <person name="Brannstrom I.O."/>
            <person name="Guillou S."/>
            <person name="Cros-Aarteil S."/>
            <person name="Calhoun S."/>
            <person name="Haridas S."/>
            <person name="Kuo A."/>
            <person name="Mondo S."/>
            <person name="Pangilinan J."/>
            <person name="Riley R."/>
            <person name="LaButti K."/>
            <person name="Andreopoulos B."/>
            <person name="Lipzen A."/>
            <person name="Chen C."/>
            <person name="Yan M."/>
            <person name="Daum C."/>
            <person name="Ng V."/>
            <person name="Clum A."/>
            <person name="Steindorff A."/>
            <person name="Ohm R.A."/>
            <person name="Martin F."/>
            <person name="Silar P."/>
            <person name="Natvig D.O."/>
            <person name="Lalanne C."/>
            <person name="Gautier V."/>
            <person name="Ament-Velasquez S.L."/>
            <person name="Kruys A."/>
            <person name="Hutchinson M.I."/>
            <person name="Powell A.J."/>
            <person name="Barry K."/>
            <person name="Miller A.N."/>
            <person name="Grigoriev I.V."/>
            <person name="Debuchy R."/>
            <person name="Gladieux P."/>
            <person name="Hiltunen Thoren M."/>
            <person name="Johannesson H."/>
        </authorList>
    </citation>
    <scope>NUCLEOTIDE SEQUENCE</scope>
    <source>
        <strain evidence="2">CBS 232.78</strain>
    </source>
</reference>
<sequence>MDMNTYADASYFQFLNGALIYTNLPGFNKNWLWRGDNPWFGRWLEIQYWQPEWVEIITWNDYVPPHWTLVDKAMDLFTRDQAPYNYAANLPHDGWRKLLPFSIDMYKQGSATISEETVVFCDSGTSGNTASQLQIEFAAADVMQDRIFYAAQLTSPASVTVSIGGVSQAGTWSDMPAGNGGLYHGSVPFSGQLGQVVITITCGGRVVTEGTGRAITTSCTNGLVNWNAWVGQGSSRSVAATTVSSAGWVCIEGTGSYNFAGLCSFACQYAYCLQGACVCTKMNPAKPRPTPLNVQGYPAAGLDENCSGLCAFNCNYGYCPAGACATTPGPLTTPTVSPFLPPACTSGTGSENFAGLCSYACNFGFCPRAVCTCTGQGGLNLPPWTLPTPTTITFPPFTTTVTESWFAGDFSVTTVTVTFPPLTTDKIPVYNLNITTAGVSSATYTVSPSTIRSGTITINPPSGYEFPPATITVTSNPPDTTATFPTITGTFPTFSFTSALPPGPTCTSGCGSQCQSNCGSCGIECICYWCVPPPLGGCPLPPPICAGPICPIPPPIPDDDCDSADTTTVTRCTVSCSVTKKASEPTLSTTCTSTTCSQRLGCGLTDSTTTTRTTFGCSATSGPSIPGGPTSISRCPRLATPPGSPRPTPPAPTLTSCRAQPPPPTAGGNTRALYSFMFWSEAGQATIRGCNFAQQPGFRYFPTLTGVGVYGDNTCTFDKASMTLSCTQWADATCSDDPDVILTVGGTCQSFQNYKPSCFVTGGIFDLNTILLVLVE</sequence>
<dbReference type="Pfam" id="PF03659">
    <property type="entry name" value="Glyco_hydro_71"/>
    <property type="match status" value="1"/>
</dbReference>
<reference evidence="2" key="2">
    <citation type="submission" date="2023-06" db="EMBL/GenBank/DDBJ databases">
        <authorList>
            <consortium name="Lawrence Berkeley National Laboratory"/>
            <person name="Haridas S."/>
            <person name="Hensen N."/>
            <person name="Bonometti L."/>
            <person name="Westerberg I."/>
            <person name="Brannstrom I.O."/>
            <person name="Guillou S."/>
            <person name="Cros-Aarteil S."/>
            <person name="Calhoun S."/>
            <person name="Kuo A."/>
            <person name="Mondo S."/>
            <person name="Pangilinan J."/>
            <person name="Riley R."/>
            <person name="LaButti K."/>
            <person name="Andreopoulos B."/>
            <person name="Lipzen A."/>
            <person name="Chen C."/>
            <person name="Yanf M."/>
            <person name="Daum C."/>
            <person name="Ng V."/>
            <person name="Clum A."/>
            <person name="Steindorff A."/>
            <person name="Ohm R."/>
            <person name="Martin F."/>
            <person name="Silar P."/>
            <person name="Natvig D."/>
            <person name="Lalanne C."/>
            <person name="Gautier V."/>
            <person name="Ament-velasquez S.L."/>
            <person name="Kruys A."/>
            <person name="Hutchinson M.I."/>
            <person name="Powell A.J."/>
            <person name="Barry K."/>
            <person name="Miller A.N."/>
            <person name="Grigoriev I.V."/>
            <person name="Debuchy R."/>
            <person name="Gladieux P."/>
            <person name="Thoren M.H."/>
            <person name="Johannesson H."/>
        </authorList>
    </citation>
    <scope>NUCLEOTIDE SEQUENCE</scope>
    <source>
        <strain evidence="2">CBS 232.78</strain>
    </source>
</reference>
<feature type="compositionally biased region" description="Pro residues" evidence="1">
    <location>
        <begin position="642"/>
        <end position="652"/>
    </location>
</feature>
<dbReference type="EMBL" id="JAULSW010000007">
    <property type="protein sequence ID" value="KAK3374698.1"/>
    <property type="molecule type" value="Genomic_DNA"/>
</dbReference>
<evidence type="ECO:0000256" key="1">
    <source>
        <dbReference type="SAM" id="MobiDB-lite"/>
    </source>
</evidence>
<protein>
    <submittedName>
        <fullName evidence="2">Glycosyl hydrolase family 71-domain-containing protein</fullName>
    </submittedName>
</protein>
<proteinExistence type="predicted"/>